<dbReference type="InterPro" id="IPR013324">
    <property type="entry name" value="RNA_pol_sigma_r3/r4-like"/>
</dbReference>
<organism evidence="1 2">
    <name type="scientific">Oliverpabstia intestinalis</name>
    <dbReference type="NCBI Taxonomy" id="2606633"/>
    <lineage>
        <taxon>Bacteria</taxon>
        <taxon>Bacillati</taxon>
        <taxon>Bacillota</taxon>
        <taxon>Clostridia</taxon>
        <taxon>Lachnospirales</taxon>
        <taxon>Lachnospiraceae</taxon>
        <taxon>Oliverpabstia</taxon>
    </lineage>
</organism>
<dbReference type="NCBIfam" id="TIGR02937">
    <property type="entry name" value="sigma70-ECF"/>
    <property type="match status" value="1"/>
</dbReference>
<protein>
    <submittedName>
        <fullName evidence="1">Sigma-70 family RNA polymerase sigma factor</fullName>
    </submittedName>
</protein>
<accession>A0A7X2P4M7</accession>
<dbReference type="EMBL" id="VUMS01000025">
    <property type="protein sequence ID" value="MST67411.1"/>
    <property type="molecule type" value="Genomic_DNA"/>
</dbReference>
<evidence type="ECO:0000313" key="1">
    <source>
        <dbReference type="EMBL" id="MST67411.1"/>
    </source>
</evidence>
<proteinExistence type="predicted"/>
<dbReference type="Gene3D" id="1.20.140.160">
    <property type="match status" value="1"/>
</dbReference>
<dbReference type="GO" id="GO:0006352">
    <property type="term" value="P:DNA-templated transcription initiation"/>
    <property type="evidence" value="ECO:0007669"/>
    <property type="project" value="InterPro"/>
</dbReference>
<dbReference type="SUPFAM" id="SSF88659">
    <property type="entry name" value="Sigma3 and sigma4 domains of RNA polymerase sigma factors"/>
    <property type="match status" value="1"/>
</dbReference>
<dbReference type="GO" id="GO:0003700">
    <property type="term" value="F:DNA-binding transcription factor activity"/>
    <property type="evidence" value="ECO:0007669"/>
    <property type="project" value="InterPro"/>
</dbReference>
<keyword evidence="2" id="KW-1185">Reference proteome</keyword>
<name>A0A7X2P4M7_9FIRM</name>
<sequence>MTYNIKARNLPKEIPQDKIDPKNNGVHIMWLYHNGYRTLAYGEMLDLLENYIKDIVRTCSSNYASVRPVDYEDMYHEGCEEVMIRMASYDPFRSKPNTYFTKYIQARCYELLGHQYEHISPYYSKIAAKIRKAINICSQNNIPYNENKLSAMTGISVHSIHKTLIQTQNSVECSLEDVELSLEASYQSPEAFYLKKEEAQILASTFRYLNDMEREVLRLRVFHVDEDGRQLTYKKIAAITGYPVDEIKKTLNRAKLKITRTHQMKESFSGYYYEKKHRVKKKKIQMLPEESADIMEQQILDTLSHDSTQ</sequence>
<dbReference type="InterPro" id="IPR014284">
    <property type="entry name" value="RNA_pol_sigma-70_dom"/>
</dbReference>
<gene>
    <name evidence="1" type="ORF">FYJ57_11960</name>
</gene>
<reference evidence="1 2" key="1">
    <citation type="submission" date="2019-08" db="EMBL/GenBank/DDBJ databases">
        <title>In-depth cultivation of the pig gut microbiome towards novel bacterial diversity and tailored functional studies.</title>
        <authorList>
            <person name="Wylensek D."/>
            <person name="Hitch T.C.A."/>
            <person name="Clavel T."/>
        </authorList>
    </citation>
    <scope>NUCLEOTIDE SEQUENCE [LARGE SCALE GENOMIC DNA]</scope>
    <source>
        <strain evidence="1 2">BSM-380-WT-5A</strain>
    </source>
</reference>
<dbReference type="AlphaFoldDB" id="A0A7X2P4M7"/>
<evidence type="ECO:0000313" key="2">
    <source>
        <dbReference type="Proteomes" id="UP000440513"/>
    </source>
</evidence>
<dbReference type="Proteomes" id="UP000440513">
    <property type="component" value="Unassembled WGS sequence"/>
</dbReference>
<comment type="caution">
    <text evidence="1">The sequence shown here is derived from an EMBL/GenBank/DDBJ whole genome shotgun (WGS) entry which is preliminary data.</text>
</comment>